<feature type="transmembrane region" description="Helical" evidence="18">
    <location>
        <begin position="584"/>
        <end position="603"/>
    </location>
</feature>
<dbReference type="InterPro" id="IPR037185">
    <property type="entry name" value="EmrE-like"/>
</dbReference>
<feature type="transmembrane region" description="Helical" evidence="18">
    <location>
        <begin position="335"/>
        <end position="353"/>
    </location>
</feature>
<keyword evidence="13 18" id="KW-0472">Membrane</keyword>
<evidence type="ECO:0000256" key="10">
    <source>
        <dbReference type="ARBA" id="ARBA00022695"/>
    </source>
</evidence>
<evidence type="ECO:0000256" key="18">
    <source>
        <dbReference type="SAM" id="Phobius"/>
    </source>
</evidence>
<keyword evidence="12" id="KW-0443">Lipid metabolism</keyword>
<dbReference type="InterPro" id="IPR000374">
    <property type="entry name" value="PC_trans"/>
</dbReference>
<sequence>MLTSKGISKGTPPPTPFVSAATTALCLSITAFTFVSQGRSGAAMSVAAFILLAMNILVNRKPTFAQLTASVFGLFYCGYLPSFWIKLRNLNIAGPQLQLPGLSSETLATITSYLPTLTVGLVATLTSVACIIAADTGAYFVGKNLGRTKLTEISPKKTVEGAIGGLASSVLVAAGFWQLFGWPGSMAAAAGYGVLTFVSSLFGDLIESIMKRDAGIKDSGNLIPGHGGLLDRMDSYMFSGAVAYFYITLIYHQQATVAPGARNGSTTMKVSDGAQPDEEKGLLHQDSPSHSKPALRSPTIMGIPTVLFAGLCYCTASGSMVILNKHALNPKSFGFTAPNALLCFQCALAALLVKLCELAGLVKLQPLKRDLVSIWFPVNLIFVGMIGSSFYALQHVGVAMVTVWKNVSNFVTAVCDVTIYKKSYSTQVWATLFLMLLSAMVGAYTDINFTWSGYSWQIANCGFTSAYALYLRSVMDKVSEHTTNKQKMDEFSMVYYNNLLSIPPILCLIFFFGEHKTLLAQPALQNPMFLCVALVGGLIGFGISFSALWFLSQTTATIYSLVGALNKIPVAIIGILVFRDPTSPQNLASILIGLGAGILFTYAKSRGK</sequence>
<feature type="transmembrane region" description="Helical" evidence="18">
    <location>
        <begin position="17"/>
        <end position="35"/>
    </location>
</feature>
<evidence type="ECO:0000256" key="3">
    <source>
        <dbReference type="ARBA" id="ARBA00005119"/>
    </source>
</evidence>
<comment type="similarity">
    <text evidence="5 16">Belongs to the CDS family.</text>
</comment>
<evidence type="ECO:0000256" key="17">
    <source>
        <dbReference type="SAM" id="MobiDB-lite"/>
    </source>
</evidence>
<dbReference type="Proteomes" id="UP001244341">
    <property type="component" value="Chromosome 7b"/>
</dbReference>
<dbReference type="InterPro" id="IPR004853">
    <property type="entry name" value="Sugar_P_trans_dom"/>
</dbReference>
<comment type="catalytic activity">
    <reaction evidence="1 16">
        <text>a 1,2-diacyl-sn-glycero-3-phosphate + CTP + H(+) = a CDP-1,2-diacyl-sn-glycerol + diphosphate</text>
        <dbReference type="Rhea" id="RHEA:16229"/>
        <dbReference type="ChEBI" id="CHEBI:15378"/>
        <dbReference type="ChEBI" id="CHEBI:33019"/>
        <dbReference type="ChEBI" id="CHEBI:37563"/>
        <dbReference type="ChEBI" id="CHEBI:58332"/>
        <dbReference type="ChEBI" id="CHEBI:58608"/>
        <dbReference type="EC" id="2.7.7.41"/>
    </reaction>
</comment>
<evidence type="ECO:0000256" key="15">
    <source>
        <dbReference type="ARBA" id="ARBA00023264"/>
    </source>
</evidence>
<reference evidence="20 21" key="1">
    <citation type="submission" date="2023-05" db="EMBL/GenBank/DDBJ databases">
        <title>A 100% complete, gapless, phased diploid assembly of the Scenedesmus obliquus UTEX 3031 genome.</title>
        <authorList>
            <person name="Biondi T.C."/>
            <person name="Hanschen E.R."/>
            <person name="Kwon T."/>
            <person name="Eng W."/>
            <person name="Kruse C.P.S."/>
            <person name="Koehler S.I."/>
            <person name="Kunde Y."/>
            <person name="Gleasner C.D."/>
            <person name="You Mak K.T."/>
            <person name="Polle J."/>
            <person name="Hovde B.T."/>
            <person name="Starkenburg S.R."/>
        </authorList>
    </citation>
    <scope>NUCLEOTIDE SEQUENCE [LARGE SCALE GENOMIC DNA]</scope>
    <source>
        <strain evidence="20 21">DOE0152z</strain>
    </source>
</reference>
<dbReference type="PROSITE" id="PS01315">
    <property type="entry name" value="CDS"/>
    <property type="match status" value="1"/>
</dbReference>
<feature type="transmembrane region" description="Helical" evidence="18">
    <location>
        <begin position="427"/>
        <end position="447"/>
    </location>
</feature>
<feature type="region of interest" description="Disordered" evidence="17">
    <location>
        <begin position="262"/>
        <end position="296"/>
    </location>
</feature>
<keyword evidence="15" id="KW-1208">Phospholipid metabolism</keyword>
<keyword evidence="8 16" id="KW-0808">Transferase</keyword>
<dbReference type="Pfam" id="PF01148">
    <property type="entry name" value="CTP_transf_1"/>
    <property type="match status" value="1"/>
</dbReference>
<keyword evidence="11 18" id="KW-1133">Transmembrane helix</keyword>
<evidence type="ECO:0000256" key="1">
    <source>
        <dbReference type="ARBA" id="ARBA00001698"/>
    </source>
</evidence>
<evidence type="ECO:0000256" key="7">
    <source>
        <dbReference type="ARBA" id="ARBA00022516"/>
    </source>
</evidence>
<evidence type="ECO:0000256" key="13">
    <source>
        <dbReference type="ARBA" id="ARBA00023136"/>
    </source>
</evidence>
<feature type="transmembrane region" description="Helical" evidence="18">
    <location>
        <begin position="120"/>
        <end position="141"/>
    </location>
</feature>
<dbReference type="SUPFAM" id="SSF103481">
    <property type="entry name" value="Multidrug resistance efflux transporter EmrE"/>
    <property type="match status" value="1"/>
</dbReference>
<keyword evidence="9 16" id="KW-0812">Transmembrane</keyword>
<evidence type="ECO:0000256" key="4">
    <source>
        <dbReference type="ARBA" id="ARBA00005189"/>
    </source>
</evidence>
<comment type="pathway">
    <text evidence="4">Lipid metabolism.</text>
</comment>
<feature type="transmembrane region" description="Helical" evidence="18">
    <location>
        <begin position="42"/>
        <end position="58"/>
    </location>
</feature>
<feature type="transmembrane region" description="Helical" evidence="18">
    <location>
        <begin position="558"/>
        <end position="578"/>
    </location>
</feature>
<dbReference type="EC" id="2.7.7.41" evidence="6 16"/>
<dbReference type="Pfam" id="PF03151">
    <property type="entry name" value="TPT"/>
    <property type="match status" value="1"/>
</dbReference>
<protein>
    <recommendedName>
        <fullName evidence="6 16">Phosphatidate cytidylyltransferase</fullName>
        <ecNumber evidence="6 16">2.7.7.41</ecNumber>
    </recommendedName>
</protein>
<feature type="transmembrane region" description="Helical" evidence="18">
    <location>
        <begin position="453"/>
        <end position="472"/>
    </location>
</feature>
<accession>A0ABY8UAE7</accession>
<evidence type="ECO:0000259" key="19">
    <source>
        <dbReference type="Pfam" id="PF03151"/>
    </source>
</evidence>
<feature type="compositionally biased region" description="Basic and acidic residues" evidence="17">
    <location>
        <begin position="277"/>
        <end position="289"/>
    </location>
</feature>
<evidence type="ECO:0000256" key="9">
    <source>
        <dbReference type="ARBA" id="ARBA00022692"/>
    </source>
</evidence>
<keyword evidence="14" id="KW-0594">Phospholipid biosynthesis</keyword>
<evidence type="ECO:0000256" key="6">
    <source>
        <dbReference type="ARBA" id="ARBA00012487"/>
    </source>
</evidence>
<feature type="transmembrane region" description="Helical" evidence="18">
    <location>
        <begin position="374"/>
        <end position="393"/>
    </location>
</feature>
<proteinExistence type="inferred from homology"/>
<evidence type="ECO:0000256" key="16">
    <source>
        <dbReference type="RuleBase" id="RU003938"/>
    </source>
</evidence>
<comment type="subcellular location">
    <subcellularLocation>
        <location evidence="2">Membrane</location>
        <topology evidence="2">Multi-pass membrane protein</topology>
    </subcellularLocation>
</comment>
<dbReference type="PANTHER" id="PTHR47101:SF1">
    <property type="entry name" value="PHOSPHATIDATE CYTIDYLYLTRANSFERASE 4, CHLOROPLASTIC"/>
    <property type="match status" value="1"/>
</dbReference>
<keyword evidence="10 16" id="KW-0548">Nucleotidyltransferase</keyword>
<keyword evidence="21" id="KW-1185">Reference proteome</keyword>
<feature type="transmembrane region" description="Helical" evidence="18">
    <location>
        <begin position="493"/>
        <end position="512"/>
    </location>
</feature>
<evidence type="ECO:0000256" key="14">
    <source>
        <dbReference type="ARBA" id="ARBA00023209"/>
    </source>
</evidence>
<evidence type="ECO:0000256" key="5">
    <source>
        <dbReference type="ARBA" id="ARBA00010185"/>
    </source>
</evidence>
<evidence type="ECO:0000256" key="8">
    <source>
        <dbReference type="ARBA" id="ARBA00022679"/>
    </source>
</evidence>
<name>A0ABY8UAE7_TETOB</name>
<gene>
    <name evidence="20" type="ORF">OEZ85_013301</name>
</gene>
<dbReference type="PANTHER" id="PTHR47101">
    <property type="entry name" value="PHOSPHATIDATE CYTIDYLYLTRANSFERASE 5, CHLOROPLASTIC"/>
    <property type="match status" value="1"/>
</dbReference>
<comment type="pathway">
    <text evidence="3 16">Phospholipid metabolism; CDP-diacylglycerol biosynthesis; CDP-diacylglycerol from sn-glycerol 3-phosphate: step 3/3.</text>
</comment>
<evidence type="ECO:0000256" key="12">
    <source>
        <dbReference type="ARBA" id="ARBA00023098"/>
    </source>
</evidence>
<feature type="transmembrane region" description="Helical" evidence="18">
    <location>
        <begin position="527"/>
        <end position="551"/>
    </location>
</feature>
<feature type="domain" description="Sugar phosphate transporter" evidence="19">
    <location>
        <begin position="313"/>
        <end position="594"/>
    </location>
</feature>
<feature type="transmembrane region" description="Helical" evidence="18">
    <location>
        <begin position="162"/>
        <end position="180"/>
    </location>
</feature>
<feature type="transmembrane region" description="Helical" evidence="18">
    <location>
        <begin position="186"/>
        <end position="206"/>
    </location>
</feature>
<dbReference type="EMBL" id="CP126214">
    <property type="protein sequence ID" value="WIA16638.1"/>
    <property type="molecule type" value="Genomic_DNA"/>
</dbReference>
<evidence type="ECO:0000256" key="2">
    <source>
        <dbReference type="ARBA" id="ARBA00004141"/>
    </source>
</evidence>
<feature type="transmembrane region" description="Helical" evidence="18">
    <location>
        <begin position="64"/>
        <end position="85"/>
    </location>
</feature>
<evidence type="ECO:0000256" key="11">
    <source>
        <dbReference type="ARBA" id="ARBA00022989"/>
    </source>
</evidence>
<feature type="transmembrane region" description="Helical" evidence="18">
    <location>
        <begin position="300"/>
        <end position="323"/>
    </location>
</feature>
<keyword evidence="7" id="KW-0444">Lipid biosynthesis</keyword>
<organism evidence="20 21">
    <name type="scientific">Tetradesmus obliquus</name>
    <name type="common">Green alga</name>
    <name type="synonym">Acutodesmus obliquus</name>
    <dbReference type="NCBI Taxonomy" id="3088"/>
    <lineage>
        <taxon>Eukaryota</taxon>
        <taxon>Viridiplantae</taxon>
        <taxon>Chlorophyta</taxon>
        <taxon>core chlorophytes</taxon>
        <taxon>Chlorophyceae</taxon>
        <taxon>CS clade</taxon>
        <taxon>Sphaeropleales</taxon>
        <taxon>Scenedesmaceae</taxon>
        <taxon>Tetradesmus</taxon>
    </lineage>
</organism>
<evidence type="ECO:0000313" key="21">
    <source>
        <dbReference type="Proteomes" id="UP001244341"/>
    </source>
</evidence>
<evidence type="ECO:0000313" key="20">
    <source>
        <dbReference type="EMBL" id="WIA16638.1"/>
    </source>
</evidence>